<gene>
    <name evidence="2" type="ORF">ODY93_13440</name>
</gene>
<evidence type="ECO:0000313" key="2">
    <source>
        <dbReference type="EMBL" id="MDI5832577.1"/>
    </source>
</evidence>
<keyword evidence="1" id="KW-1133">Transmembrane helix</keyword>
<protein>
    <submittedName>
        <fullName evidence="2">Uncharacterized protein</fullName>
    </submittedName>
</protein>
<feature type="transmembrane region" description="Helical" evidence="1">
    <location>
        <begin position="6"/>
        <end position="31"/>
    </location>
</feature>
<keyword evidence="1" id="KW-0812">Transmembrane</keyword>
<feature type="transmembrane region" description="Helical" evidence="1">
    <location>
        <begin position="38"/>
        <end position="58"/>
    </location>
</feature>
<comment type="caution">
    <text evidence="2">The sequence shown here is derived from an EMBL/GenBank/DDBJ whole genome shotgun (WGS) entry which is preliminary data.</text>
</comment>
<evidence type="ECO:0000256" key="1">
    <source>
        <dbReference type="SAM" id="Phobius"/>
    </source>
</evidence>
<organism evidence="2 3">
    <name type="scientific">Shewanella xiamenensis</name>
    <dbReference type="NCBI Taxonomy" id="332186"/>
    <lineage>
        <taxon>Bacteria</taxon>
        <taxon>Pseudomonadati</taxon>
        <taxon>Pseudomonadota</taxon>
        <taxon>Gammaproteobacteria</taxon>
        <taxon>Alteromonadales</taxon>
        <taxon>Shewanellaceae</taxon>
        <taxon>Shewanella</taxon>
    </lineage>
</organism>
<keyword evidence="3" id="KW-1185">Reference proteome</keyword>
<feature type="transmembrane region" description="Helical" evidence="1">
    <location>
        <begin position="78"/>
        <end position="99"/>
    </location>
</feature>
<name>A0ABT6UDN4_9GAMM</name>
<sequence>MKAQNRYNLILNLAASVFILGGFAVFCFTHFNAPSKEFIVEFLVAFVPAAILCSTVSINRLHGAFLDYGFLLLAPFLFWHATQLLTFTGVIASLFFLYVQYKAITKEETLVYSSESVITNAKA</sequence>
<reference evidence="2 3" key="1">
    <citation type="submission" date="2022-09" db="EMBL/GenBank/DDBJ databases">
        <title>The outer-membrane cytochrome OmcA is essential for infection of Shewanella oneidensis by a zebrafish-associated bacteriophage.</title>
        <authorList>
            <person name="Grenfell A.W."/>
            <person name="Intile P."/>
            <person name="Mcfarlane J."/>
            <person name="Leung D."/>
            <person name="Abdalla K."/>
            <person name="Wold M."/>
            <person name="Kees E."/>
            <person name="Gralnick J."/>
        </authorList>
    </citation>
    <scope>NUCLEOTIDE SEQUENCE [LARGE SCALE GENOMIC DNA]</scope>
    <source>
        <strain evidence="2 3">NF-5</strain>
    </source>
</reference>
<proteinExistence type="predicted"/>
<dbReference type="EMBL" id="JAOTLW010000013">
    <property type="protein sequence ID" value="MDI5832577.1"/>
    <property type="molecule type" value="Genomic_DNA"/>
</dbReference>
<dbReference type="RefSeq" id="WP_282679546.1">
    <property type="nucleotide sequence ID" value="NZ_CP106875.1"/>
</dbReference>
<evidence type="ECO:0000313" key="3">
    <source>
        <dbReference type="Proteomes" id="UP001159075"/>
    </source>
</evidence>
<dbReference type="Proteomes" id="UP001159075">
    <property type="component" value="Unassembled WGS sequence"/>
</dbReference>
<keyword evidence="1" id="KW-0472">Membrane</keyword>
<accession>A0ABT6UDN4</accession>